<dbReference type="AlphaFoldDB" id="A0A6J4H053"/>
<dbReference type="InterPro" id="IPR029044">
    <property type="entry name" value="Nucleotide-diphossugar_trans"/>
</dbReference>
<dbReference type="EMBL" id="CADCTA010000001">
    <property type="protein sequence ID" value="CAA9209746.1"/>
    <property type="molecule type" value="Genomic_DNA"/>
</dbReference>
<dbReference type="Gene3D" id="3.90.550.10">
    <property type="entry name" value="Spore Coat Polysaccharide Biosynthesis Protein SpsA, Chain A"/>
    <property type="match status" value="1"/>
</dbReference>
<feature type="domain" description="Glycosyltransferase 2-like" evidence="1">
    <location>
        <begin position="17"/>
        <end position="169"/>
    </location>
</feature>
<dbReference type="PANTHER" id="PTHR48090">
    <property type="entry name" value="UNDECAPRENYL-PHOSPHATE 4-DEOXY-4-FORMAMIDO-L-ARABINOSE TRANSFERASE-RELATED"/>
    <property type="match status" value="1"/>
</dbReference>
<protein>
    <recommendedName>
        <fullName evidence="1">Glycosyltransferase 2-like domain-containing protein</fullName>
    </recommendedName>
</protein>
<proteinExistence type="predicted"/>
<accession>A0A6J4H053</accession>
<dbReference type="InterPro" id="IPR001173">
    <property type="entry name" value="Glyco_trans_2-like"/>
</dbReference>
<dbReference type="PANTHER" id="PTHR48090:SF7">
    <property type="entry name" value="RFBJ PROTEIN"/>
    <property type="match status" value="1"/>
</dbReference>
<evidence type="ECO:0000259" key="1">
    <source>
        <dbReference type="Pfam" id="PF00535"/>
    </source>
</evidence>
<sequence>MDGSPSASVVNRTTVAAIIPAYFEEKHVGSVVERTLQQIDHVLVVDDGSTDATSENARSAGAVVIKHERNSGKGETIKTGLRHWLERGFQHVIILDADGQHLPEEIARFIAAAPGGADLLIGTRMNDVRQMPLVRRIVNRYMSRRISRVCGQDVPDTQCGFRMLSARVIPHVLDGAERFDYETEVLFIVSRNGGRIESVPISTVYGDEVSSIHPVKDTLRFLKLMRRWEKK</sequence>
<evidence type="ECO:0000313" key="2">
    <source>
        <dbReference type="EMBL" id="CAA9209746.1"/>
    </source>
</evidence>
<organism evidence="2">
    <name type="scientific">uncultured Chthoniobacterales bacterium</name>
    <dbReference type="NCBI Taxonomy" id="1836801"/>
    <lineage>
        <taxon>Bacteria</taxon>
        <taxon>Pseudomonadati</taxon>
        <taxon>Verrucomicrobiota</taxon>
        <taxon>Spartobacteria</taxon>
        <taxon>Chthoniobacterales</taxon>
        <taxon>environmental samples</taxon>
    </lineage>
</organism>
<gene>
    <name evidence="2" type="ORF">AVDCRST_MAG42-800</name>
</gene>
<reference evidence="2" key="1">
    <citation type="submission" date="2020-02" db="EMBL/GenBank/DDBJ databases">
        <authorList>
            <person name="Meier V. D."/>
        </authorList>
    </citation>
    <scope>NUCLEOTIDE SEQUENCE</scope>
    <source>
        <strain evidence="2">AVDCRST_MAG42</strain>
    </source>
</reference>
<name>A0A6J4H053_9BACT</name>
<dbReference type="InterPro" id="IPR050256">
    <property type="entry name" value="Glycosyltransferase_2"/>
</dbReference>
<dbReference type="SUPFAM" id="SSF53448">
    <property type="entry name" value="Nucleotide-diphospho-sugar transferases"/>
    <property type="match status" value="1"/>
</dbReference>
<dbReference type="Pfam" id="PF00535">
    <property type="entry name" value="Glycos_transf_2"/>
    <property type="match status" value="1"/>
</dbReference>
<dbReference type="CDD" id="cd04179">
    <property type="entry name" value="DPM_DPG-synthase_like"/>
    <property type="match status" value="1"/>
</dbReference>